<dbReference type="RefSeq" id="WP_155317051.1">
    <property type="nucleotide sequence ID" value="NZ_AP021874.1"/>
</dbReference>
<dbReference type="AlphaFoldDB" id="A0A5K7YRQ0"/>
<accession>A0A5K7YRQ0</accession>
<proteinExistence type="predicted"/>
<feature type="compositionally biased region" description="Acidic residues" evidence="1">
    <location>
        <begin position="597"/>
        <end position="608"/>
    </location>
</feature>
<organism evidence="2 3">
    <name type="scientific">Desulfosarcina alkanivorans</name>
    <dbReference type="NCBI Taxonomy" id="571177"/>
    <lineage>
        <taxon>Bacteria</taxon>
        <taxon>Pseudomonadati</taxon>
        <taxon>Thermodesulfobacteriota</taxon>
        <taxon>Desulfobacteria</taxon>
        <taxon>Desulfobacterales</taxon>
        <taxon>Desulfosarcinaceae</taxon>
        <taxon>Desulfosarcina</taxon>
    </lineage>
</organism>
<sequence length="630" mass="66759">MHDESTDNPACSRTVSAAHDLPAALSTLAEALTATSSNVGPDFVDIGRQLQSIYSAADTLAQQTLSAVQRIAGNTDDGVLSKVDKLARQSLAELKNCQTYVAGDLDQISAVADHLHAADGICDMGVKIGKFFRILALNIGVESSRSHESRETFGVVAREIRVLSGRVVDLTRSIFEDVQAAKSGQFSAGGRIAHGLEQLDGLADAAGRSLQTAVANIQTLTADTLGALEAAGIHSREISRQVGEIVMGIQLHDSMHQRIAHIAEGLGDVAGLIVEKPADGDSVCCETERFGVAHAIVALQTQQLKHLIAEVDEVHQNSRGAFEEMGAEVGRLASCLAGVSSRDEAAGQVFEATAEDPIGTLNTALADLAQVMVRADSLLGQMQSAATQATQIAAGLSSFTSDVLAISLEIDIKAINAILAANRLGSKGRTLHSLSQEMCSLSDQSREFVDQVQQILESITGATRKMHTRQSPEASAVPAGDNAQIKMTVGIEEIDAAYRQFGAASAQIFQDAEALQSAILRTSGNLTFFPELITSLTAHLNRLEEARQILIPWALPSDGTSPVAAGKLVARYTMQQERDIHAQMIDGGPAPGHTTEPDSDNQEDDEGNCELFSDEPPCQADNLGDNVELF</sequence>
<evidence type="ECO:0000313" key="3">
    <source>
        <dbReference type="Proteomes" id="UP000427906"/>
    </source>
</evidence>
<dbReference type="OrthoDB" id="9816265at2"/>
<gene>
    <name evidence="2" type="primary">mcp34H-1</name>
    <name evidence="2" type="ORF">DSCA_28940</name>
</gene>
<dbReference type="Proteomes" id="UP000427906">
    <property type="component" value="Chromosome"/>
</dbReference>
<evidence type="ECO:0000256" key="1">
    <source>
        <dbReference type="SAM" id="MobiDB-lite"/>
    </source>
</evidence>
<dbReference type="SUPFAM" id="SSF58104">
    <property type="entry name" value="Methyl-accepting chemotaxis protein (MCP) signaling domain"/>
    <property type="match status" value="2"/>
</dbReference>
<dbReference type="Gene3D" id="1.10.287.950">
    <property type="entry name" value="Methyl-accepting chemotaxis protein"/>
    <property type="match status" value="2"/>
</dbReference>
<dbReference type="KEGG" id="dalk:DSCA_28940"/>
<dbReference type="EMBL" id="AP021874">
    <property type="protein sequence ID" value="BBO68964.1"/>
    <property type="molecule type" value="Genomic_DNA"/>
</dbReference>
<keyword evidence="3" id="KW-1185">Reference proteome</keyword>
<feature type="region of interest" description="Disordered" evidence="1">
    <location>
        <begin position="584"/>
        <end position="624"/>
    </location>
</feature>
<protein>
    <submittedName>
        <fullName evidence="2">Chemotaxis protein</fullName>
    </submittedName>
</protein>
<reference evidence="2 3" key="1">
    <citation type="submission" date="2019-11" db="EMBL/GenBank/DDBJ databases">
        <title>Comparative genomics of hydrocarbon-degrading Desulfosarcina strains.</title>
        <authorList>
            <person name="Watanabe M."/>
            <person name="Kojima H."/>
            <person name="Fukui M."/>
        </authorList>
    </citation>
    <scope>NUCLEOTIDE SEQUENCE [LARGE SCALE GENOMIC DNA]</scope>
    <source>
        <strain evidence="2 3">PL12</strain>
    </source>
</reference>
<evidence type="ECO:0000313" key="2">
    <source>
        <dbReference type="EMBL" id="BBO68964.1"/>
    </source>
</evidence>
<name>A0A5K7YRQ0_9BACT</name>